<proteinExistence type="predicted"/>
<dbReference type="AlphaFoldDB" id="A0A1I3XNL5"/>
<dbReference type="EMBL" id="FOSH01000006">
    <property type="protein sequence ID" value="SFK21068.1"/>
    <property type="molecule type" value="Genomic_DNA"/>
</dbReference>
<evidence type="ECO:0000313" key="4">
    <source>
        <dbReference type="EMBL" id="SFK21068.1"/>
    </source>
</evidence>
<protein>
    <submittedName>
        <fullName evidence="4">N-acetylglucosaminyldiphosphoundecaprenol N-acetyl-beta-D-mannosaminyltransferase</fullName>
    </submittedName>
</protein>
<dbReference type="Gene3D" id="3.30.750.24">
    <property type="entry name" value="STAS domain"/>
    <property type="match status" value="1"/>
</dbReference>
<dbReference type="STRING" id="45496.SAMN04488079_106169"/>
<dbReference type="Proteomes" id="UP000198924">
    <property type="component" value="Unassembled WGS sequence"/>
</dbReference>
<gene>
    <name evidence="4" type="ORF">SAMN04488079_106169</name>
</gene>
<keyword evidence="1" id="KW-0328">Glycosyltransferase</keyword>
<dbReference type="OrthoDB" id="9808602at2"/>
<reference evidence="5" key="1">
    <citation type="submission" date="2016-10" db="EMBL/GenBank/DDBJ databases">
        <authorList>
            <person name="Varghese N."/>
            <person name="Submissions S."/>
        </authorList>
    </citation>
    <scope>NUCLEOTIDE SEQUENCE [LARGE SCALE GENOMIC DNA]</scope>
    <source>
        <strain evidence="5">DSM 11578</strain>
    </source>
</reference>
<dbReference type="NCBIfam" id="TIGR00696">
    <property type="entry name" value="wecG_tagA_cpsF"/>
    <property type="match status" value="1"/>
</dbReference>
<dbReference type="InterPro" id="IPR002645">
    <property type="entry name" value="STAS_dom"/>
</dbReference>
<evidence type="ECO:0000256" key="2">
    <source>
        <dbReference type="ARBA" id="ARBA00022679"/>
    </source>
</evidence>
<dbReference type="PROSITE" id="PS50801">
    <property type="entry name" value="STAS"/>
    <property type="match status" value="1"/>
</dbReference>
<sequence length="376" mass="42387">MEIGDKTVNIEGLPRRKVQHVLLGLPFDLVTIVESATLIEQAISSKKRCFLSTPNINFTIAAHEDNAFYQSVAISDLSVIDGMPLVWLAKLMGFPVKERVAGSDLFQFLSEKHRDKPIKVFFFGGESGVAEKAHEQLNTHSKGMVSVGFYDPGFVSIEDMSKDEIIQKINDAEADFLLVALGAKKGQAWIMNNLTKLNVPVISHLGAVINFVAGSVVRAPEKWRKLGLEWLWRIKQEPNLWKRYLKDGWSLSWLLLTKQLPYYFVNKKYKRDASQNNAVNWQPNTDTLFLAGCFHANNLEKLDALISSTLLTMRPQLKIDMRGLNYIDGTFMARLLILQGHLSVLGCEVVILNLEQKIKRLMSLAGVLKRFKVISG</sequence>
<dbReference type="GO" id="GO:0016758">
    <property type="term" value="F:hexosyltransferase activity"/>
    <property type="evidence" value="ECO:0007669"/>
    <property type="project" value="TreeGrafter"/>
</dbReference>
<dbReference type="PANTHER" id="PTHR34136">
    <property type="match status" value="1"/>
</dbReference>
<dbReference type="Pfam" id="PF03808">
    <property type="entry name" value="Glyco_tran_WecG"/>
    <property type="match status" value="1"/>
</dbReference>
<evidence type="ECO:0000259" key="3">
    <source>
        <dbReference type="PROSITE" id="PS50801"/>
    </source>
</evidence>
<dbReference type="PANTHER" id="PTHR34136:SF1">
    <property type="entry name" value="UDP-N-ACETYL-D-MANNOSAMINURONIC ACID TRANSFERASE"/>
    <property type="match status" value="1"/>
</dbReference>
<evidence type="ECO:0000256" key="1">
    <source>
        <dbReference type="ARBA" id="ARBA00022676"/>
    </source>
</evidence>
<feature type="domain" description="STAS" evidence="3">
    <location>
        <begin position="275"/>
        <end position="376"/>
    </location>
</feature>
<dbReference type="InterPro" id="IPR004629">
    <property type="entry name" value="WecG_TagA_CpsF"/>
</dbReference>
<organism evidence="4 5">
    <name type="scientific">Methylophaga sulfidovorans</name>
    <dbReference type="NCBI Taxonomy" id="45496"/>
    <lineage>
        <taxon>Bacteria</taxon>
        <taxon>Pseudomonadati</taxon>
        <taxon>Pseudomonadota</taxon>
        <taxon>Gammaproteobacteria</taxon>
        <taxon>Thiotrichales</taxon>
        <taxon>Piscirickettsiaceae</taxon>
        <taxon>Methylophaga</taxon>
    </lineage>
</organism>
<keyword evidence="5" id="KW-1185">Reference proteome</keyword>
<accession>A0A1I3XNL5</accession>
<evidence type="ECO:0000313" key="5">
    <source>
        <dbReference type="Proteomes" id="UP000198924"/>
    </source>
</evidence>
<keyword evidence="2 4" id="KW-0808">Transferase</keyword>
<dbReference type="CDD" id="cd06533">
    <property type="entry name" value="Glyco_transf_WecG_TagA"/>
    <property type="match status" value="1"/>
</dbReference>
<dbReference type="SUPFAM" id="SSF52091">
    <property type="entry name" value="SpoIIaa-like"/>
    <property type="match status" value="1"/>
</dbReference>
<dbReference type="InterPro" id="IPR036513">
    <property type="entry name" value="STAS_dom_sf"/>
</dbReference>
<dbReference type="RefSeq" id="WP_091712789.1">
    <property type="nucleotide sequence ID" value="NZ_FOSH01000006.1"/>
</dbReference>
<dbReference type="CDD" id="cd07043">
    <property type="entry name" value="STAS_anti-anti-sigma_factors"/>
    <property type="match status" value="1"/>
</dbReference>
<name>A0A1I3XNL5_9GAMM</name>